<dbReference type="EMBL" id="BAABRT010000019">
    <property type="protein sequence ID" value="GAA5525700.1"/>
    <property type="molecule type" value="Genomic_DNA"/>
</dbReference>
<evidence type="ECO:0000256" key="2">
    <source>
        <dbReference type="SAM" id="SignalP"/>
    </source>
</evidence>
<gene>
    <name evidence="4" type="ORF">Maes01_02272</name>
</gene>
<feature type="compositionally biased region" description="Polar residues" evidence="1">
    <location>
        <begin position="74"/>
        <end position="83"/>
    </location>
</feature>
<dbReference type="Proteomes" id="UP001408594">
    <property type="component" value="Unassembled WGS sequence"/>
</dbReference>
<dbReference type="InterPro" id="IPR025711">
    <property type="entry name" value="PepSY"/>
</dbReference>
<organism evidence="4 5">
    <name type="scientific">Microbulbifer aestuariivivens</name>
    <dbReference type="NCBI Taxonomy" id="1908308"/>
    <lineage>
        <taxon>Bacteria</taxon>
        <taxon>Pseudomonadati</taxon>
        <taxon>Pseudomonadota</taxon>
        <taxon>Gammaproteobacteria</taxon>
        <taxon>Cellvibrionales</taxon>
        <taxon>Microbulbiferaceae</taxon>
        <taxon>Microbulbifer</taxon>
    </lineage>
</organism>
<evidence type="ECO:0000256" key="1">
    <source>
        <dbReference type="SAM" id="MobiDB-lite"/>
    </source>
</evidence>
<name>A0ABP9WU98_9GAMM</name>
<sequence length="127" mass="14140">MKHALWLALTLTAAILPLAAAADDKPPPGAMALSTVLTALEQRGYTPIVEVSLDDERWEIEAYKEGKPVKLKVNPNTGEILSEQSKKPEKNEGEEHEEDSEESKDQNHAEDNKEDSDEDNDQDEDKD</sequence>
<dbReference type="RefSeq" id="WP_345551616.1">
    <property type="nucleotide sequence ID" value="NZ_BAABRT010000019.1"/>
</dbReference>
<feature type="compositionally biased region" description="Acidic residues" evidence="1">
    <location>
        <begin position="112"/>
        <end position="127"/>
    </location>
</feature>
<evidence type="ECO:0000259" key="3">
    <source>
        <dbReference type="Pfam" id="PF13670"/>
    </source>
</evidence>
<proteinExistence type="predicted"/>
<comment type="caution">
    <text evidence="4">The sequence shown here is derived from an EMBL/GenBank/DDBJ whole genome shotgun (WGS) entry which is preliminary data.</text>
</comment>
<evidence type="ECO:0000313" key="4">
    <source>
        <dbReference type="EMBL" id="GAA5525700.1"/>
    </source>
</evidence>
<evidence type="ECO:0000313" key="5">
    <source>
        <dbReference type="Proteomes" id="UP001408594"/>
    </source>
</evidence>
<keyword evidence="2" id="KW-0732">Signal</keyword>
<feature type="chain" id="PRO_5045362586" description="PepSY domain-containing protein" evidence="2">
    <location>
        <begin position="23"/>
        <end position="127"/>
    </location>
</feature>
<protein>
    <recommendedName>
        <fullName evidence="3">PepSY domain-containing protein</fullName>
    </recommendedName>
</protein>
<feature type="region of interest" description="Disordered" evidence="1">
    <location>
        <begin position="67"/>
        <end position="127"/>
    </location>
</feature>
<accession>A0ABP9WU98</accession>
<feature type="domain" description="PepSY" evidence="3">
    <location>
        <begin position="7"/>
        <end position="83"/>
    </location>
</feature>
<dbReference type="Pfam" id="PF13670">
    <property type="entry name" value="PepSY_2"/>
    <property type="match status" value="1"/>
</dbReference>
<keyword evidence="5" id="KW-1185">Reference proteome</keyword>
<feature type="signal peptide" evidence="2">
    <location>
        <begin position="1"/>
        <end position="22"/>
    </location>
</feature>
<reference evidence="4 5" key="1">
    <citation type="submission" date="2024-02" db="EMBL/GenBank/DDBJ databases">
        <title>Microbulbifer aestuariivivens NBRC 112533.</title>
        <authorList>
            <person name="Ichikawa N."/>
            <person name="Katano-Makiyama Y."/>
            <person name="Hidaka K."/>
        </authorList>
    </citation>
    <scope>NUCLEOTIDE SEQUENCE [LARGE SCALE GENOMIC DNA]</scope>
    <source>
        <strain evidence="4 5">NBRC 112533</strain>
    </source>
</reference>
<feature type="compositionally biased region" description="Basic and acidic residues" evidence="1">
    <location>
        <begin position="84"/>
        <end position="93"/>
    </location>
</feature>